<keyword evidence="3" id="KW-1185">Reference proteome</keyword>
<reference evidence="2 3" key="1">
    <citation type="journal article" date="2018" name="Nat. Ecol. Evol.">
        <title>Shark genomes provide insights into elasmobranch evolution and the origin of vertebrates.</title>
        <authorList>
            <person name="Hara Y"/>
            <person name="Yamaguchi K"/>
            <person name="Onimaru K"/>
            <person name="Kadota M"/>
            <person name="Koyanagi M"/>
            <person name="Keeley SD"/>
            <person name="Tatsumi K"/>
            <person name="Tanaka K"/>
            <person name="Motone F"/>
            <person name="Kageyama Y"/>
            <person name="Nozu R"/>
            <person name="Adachi N"/>
            <person name="Nishimura O"/>
            <person name="Nakagawa R"/>
            <person name="Tanegashima C"/>
            <person name="Kiyatake I"/>
            <person name="Matsumoto R"/>
            <person name="Murakumo K"/>
            <person name="Nishida K"/>
            <person name="Terakita A"/>
            <person name="Kuratani S"/>
            <person name="Sato K"/>
            <person name="Hyodo S Kuraku.S."/>
        </authorList>
    </citation>
    <scope>NUCLEOTIDE SEQUENCE [LARGE SCALE GENOMIC DNA]</scope>
</reference>
<name>A0A401TZM6_CHIPU</name>
<dbReference type="Proteomes" id="UP000287033">
    <property type="component" value="Unassembled WGS sequence"/>
</dbReference>
<dbReference type="AlphaFoldDB" id="A0A401TZM6"/>
<dbReference type="EMBL" id="BEZZ01233972">
    <property type="protein sequence ID" value="GCC48098.1"/>
    <property type="molecule type" value="Genomic_DNA"/>
</dbReference>
<feature type="region of interest" description="Disordered" evidence="1">
    <location>
        <begin position="1"/>
        <end position="53"/>
    </location>
</feature>
<gene>
    <name evidence="2" type="ORF">chiPu_0032326</name>
</gene>
<feature type="non-terminal residue" evidence="2">
    <location>
        <position position="85"/>
    </location>
</feature>
<accession>A0A401TZM6</accession>
<protein>
    <submittedName>
        <fullName evidence="2">Uncharacterized protein</fullName>
    </submittedName>
</protein>
<sequence>MRGRAFSPREPSHERSNHPNLRPRLRADIPRHRRARSSGRRQHHAGLLDLPDERLPDLRDAVRGLWRARRQLCRRPGAEGPVRPQ</sequence>
<comment type="caution">
    <text evidence="2">The sequence shown here is derived from an EMBL/GenBank/DDBJ whole genome shotgun (WGS) entry which is preliminary data.</text>
</comment>
<proteinExistence type="predicted"/>
<evidence type="ECO:0000313" key="2">
    <source>
        <dbReference type="EMBL" id="GCC48098.1"/>
    </source>
</evidence>
<feature type="compositionally biased region" description="Basic residues" evidence="1">
    <location>
        <begin position="31"/>
        <end position="44"/>
    </location>
</feature>
<organism evidence="2 3">
    <name type="scientific">Chiloscyllium punctatum</name>
    <name type="common">Brownbanded bambooshark</name>
    <name type="synonym">Hemiscyllium punctatum</name>
    <dbReference type="NCBI Taxonomy" id="137246"/>
    <lineage>
        <taxon>Eukaryota</taxon>
        <taxon>Metazoa</taxon>
        <taxon>Chordata</taxon>
        <taxon>Craniata</taxon>
        <taxon>Vertebrata</taxon>
        <taxon>Chondrichthyes</taxon>
        <taxon>Elasmobranchii</taxon>
        <taxon>Galeomorphii</taxon>
        <taxon>Galeoidea</taxon>
        <taxon>Orectolobiformes</taxon>
        <taxon>Hemiscylliidae</taxon>
        <taxon>Chiloscyllium</taxon>
    </lineage>
</organism>
<evidence type="ECO:0000256" key="1">
    <source>
        <dbReference type="SAM" id="MobiDB-lite"/>
    </source>
</evidence>
<evidence type="ECO:0000313" key="3">
    <source>
        <dbReference type="Proteomes" id="UP000287033"/>
    </source>
</evidence>